<evidence type="ECO:0000256" key="1">
    <source>
        <dbReference type="SAM" id="MobiDB-lite"/>
    </source>
</evidence>
<evidence type="ECO:0000313" key="2">
    <source>
        <dbReference type="EMBL" id="RPB28064.1"/>
    </source>
</evidence>
<gene>
    <name evidence="2" type="ORF">L211DRAFT_483358</name>
</gene>
<proteinExistence type="predicted"/>
<sequence length="355" mass="39239">MLFVVTRNTITVEPTPEPAKDAEAEVSPVVLEFVHTEKHDSGMAQQLGDDAVVHVEIEEQKAVNEDPVVEAVDAEPLQPTIIHKLILRRVPLKLNLSTTDLHNYYEFHHWEKLSAWEDVLNPADGLIGTAMEGKVGEIIGMGYEYWYRIPKRVIGMALALLLLKWMTYVSQGSLFVTIGSVTELLTDYSASIFEKGNERRDKKGKKGVTKLPEVAAAAAAEAAQIPLKAQAILPEMPEKLGIAAMPSKPEISEVLATLEIPMETQGPEEIEVVEHAELAKAEEVASIAEVLEQAEVEQVKPEMVDEVENEVKDEVEEKIEAKGEVNGETNGNVKDPMRGENLATRLEDKASMEEF</sequence>
<accession>A0A3N4LYT5</accession>
<feature type="region of interest" description="Disordered" evidence="1">
    <location>
        <begin position="319"/>
        <end position="355"/>
    </location>
</feature>
<name>A0A3N4LYT5_9PEZI</name>
<keyword evidence="3" id="KW-1185">Reference proteome</keyword>
<dbReference type="InParanoid" id="A0A3N4LYT5"/>
<dbReference type="Proteomes" id="UP000267821">
    <property type="component" value="Unassembled WGS sequence"/>
</dbReference>
<organism evidence="2 3">
    <name type="scientific">Terfezia boudieri ATCC MYA-4762</name>
    <dbReference type="NCBI Taxonomy" id="1051890"/>
    <lineage>
        <taxon>Eukaryota</taxon>
        <taxon>Fungi</taxon>
        <taxon>Dikarya</taxon>
        <taxon>Ascomycota</taxon>
        <taxon>Pezizomycotina</taxon>
        <taxon>Pezizomycetes</taxon>
        <taxon>Pezizales</taxon>
        <taxon>Pezizaceae</taxon>
        <taxon>Terfezia</taxon>
    </lineage>
</organism>
<reference evidence="2 3" key="1">
    <citation type="journal article" date="2018" name="Nat. Ecol. Evol.">
        <title>Pezizomycetes genomes reveal the molecular basis of ectomycorrhizal truffle lifestyle.</title>
        <authorList>
            <person name="Murat C."/>
            <person name="Payen T."/>
            <person name="Noel B."/>
            <person name="Kuo A."/>
            <person name="Morin E."/>
            <person name="Chen J."/>
            <person name="Kohler A."/>
            <person name="Krizsan K."/>
            <person name="Balestrini R."/>
            <person name="Da Silva C."/>
            <person name="Montanini B."/>
            <person name="Hainaut M."/>
            <person name="Levati E."/>
            <person name="Barry K.W."/>
            <person name="Belfiori B."/>
            <person name="Cichocki N."/>
            <person name="Clum A."/>
            <person name="Dockter R.B."/>
            <person name="Fauchery L."/>
            <person name="Guy J."/>
            <person name="Iotti M."/>
            <person name="Le Tacon F."/>
            <person name="Lindquist E.A."/>
            <person name="Lipzen A."/>
            <person name="Malagnac F."/>
            <person name="Mello A."/>
            <person name="Molinier V."/>
            <person name="Miyauchi S."/>
            <person name="Poulain J."/>
            <person name="Riccioni C."/>
            <person name="Rubini A."/>
            <person name="Sitrit Y."/>
            <person name="Splivallo R."/>
            <person name="Traeger S."/>
            <person name="Wang M."/>
            <person name="Zifcakova L."/>
            <person name="Wipf D."/>
            <person name="Zambonelli A."/>
            <person name="Paolocci F."/>
            <person name="Nowrousian M."/>
            <person name="Ottonello S."/>
            <person name="Baldrian P."/>
            <person name="Spatafora J.W."/>
            <person name="Henrissat B."/>
            <person name="Nagy L.G."/>
            <person name="Aury J.M."/>
            <person name="Wincker P."/>
            <person name="Grigoriev I.V."/>
            <person name="Bonfante P."/>
            <person name="Martin F.M."/>
        </authorList>
    </citation>
    <scope>NUCLEOTIDE SEQUENCE [LARGE SCALE GENOMIC DNA]</scope>
    <source>
        <strain evidence="2 3">ATCC MYA-4762</strain>
    </source>
</reference>
<evidence type="ECO:0000313" key="3">
    <source>
        <dbReference type="Proteomes" id="UP000267821"/>
    </source>
</evidence>
<feature type="compositionally biased region" description="Basic and acidic residues" evidence="1">
    <location>
        <begin position="345"/>
        <end position="355"/>
    </location>
</feature>
<dbReference type="EMBL" id="ML121530">
    <property type="protein sequence ID" value="RPB28064.1"/>
    <property type="molecule type" value="Genomic_DNA"/>
</dbReference>
<dbReference type="OrthoDB" id="10562938at2759"/>
<dbReference type="AlphaFoldDB" id="A0A3N4LYT5"/>
<protein>
    <submittedName>
        <fullName evidence="2">Uncharacterized protein</fullName>
    </submittedName>
</protein>